<feature type="transmembrane region" description="Helical" evidence="1">
    <location>
        <begin position="52"/>
        <end position="68"/>
    </location>
</feature>
<sequence>MEQYIVGFVFLLLGGMNVVRPDIMVRFQVWTQRAIMGAQYIPSERTYKVNRIFGAIFLFIGLITITGAL</sequence>
<protein>
    <recommendedName>
        <fullName evidence="2">DUF6199 domain-containing protein</fullName>
    </recommendedName>
</protein>
<name>A0A0G1CB91_9BACT</name>
<organism evidence="3 4">
    <name type="scientific">Candidatus Magasanikbacteria bacterium GW2011_GWA2_42_32</name>
    <dbReference type="NCBI Taxonomy" id="1619039"/>
    <lineage>
        <taxon>Bacteria</taxon>
        <taxon>Candidatus Magasanikiibacteriota</taxon>
    </lineage>
</organism>
<dbReference type="InterPro" id="IPR045679">
    <property type="entry name" value="DUF6199"/>
</dbReference>
<keyword evidence="1" id="KW-0472">Membrane</keyword>
<evidence type="ECO:0000256" key="1">
    <source>
        <dbReference type="SAM" id="Phobius"/>
    </source>
</evidence>
<evidence type="ECO:0000313" key="3">
    <source>
        <dbReference type="EMBL" id="KKS55961.1"/>
    </source>
</evidence>
<comment type="caution">
    <text evidence="3">The sequence shown here is derived from an EMBL/GenBank/DDBJ whole genome shotgun (WGS) entry which is preliminary data.</text>
</comment>
<evidence type="ECO:0000259" key="2">
    <source>
        <dbReference type="Pfam" id="PF19701"/>
    </source>
</evidence>
<keyword evidence="1" id="KW-0812">Transmembrane</keyword>
<keyword evidence="1" id="KW-1133">Transmembrane helix</keyword>
<evidence type="ECO:0000313" key="4">
    <source>
        <dbReference type="Proteomes" id="UP000034837"/>
    </source>
</evidence>
<proteinExistence type="predicted"/>
<dbReference type="Proteomes" id="UP000034837">
    <property type="component" value="Unassembled WGS sequence"/>
</dbReference>
<dbReference type="EMBL" id="LCDO01000019">
    <property type="protein sequence ID" value="KKS55961.1"/>
    <property type="molecule type" value="Genomic_DNA"/>
</dbReference>
<gene>
    <name evidence="3" type="ORF">UV20_C0019G0005</name>
</gene>
<accession>A0A0G1CB91</accession>
<dbReference type="Pfam" id="PF19701">
    <property type="entry name" value="DUF6199"/>
    <property type="match status" value="1"/>
</dbReference>
<feature type="domain" description="DUF6199" evidence="2">
    <location>
        <begin position="6"/>
        <end position="65"/>
    </location>
</feature>
<reference evidence="3 4" key="1">
    <citation type="journal article" date="2015" name="Nature">
        <title>rRNA introns, odd ribosomes, and small enigmatic genomes across a large radiation of phyla.</title>
        <authorList>
            <person name="Brown C.T."/>
            <person name="Hug L.A."/>
            <person name="Thomas B.C."/>
            <person name="Sharon I."/>
            <person name="Castelle C.J."/>
            <person name="Singh A."/>
            <person name="Wilkins M.J."/>
            <person name="Williams K.H."/>
            <person name="Banfield J.F."/>
        </authorList>
    </citation>
    <scope>NUCLEOTIDE SEQUENCE [LARGE SCALE GENOMIC DNA]</scope>
</reference>
<dbReference type="AlphaFoldDB" id="A0A0G1CB91"/>